<organism evidence="2 3">
    <name type="scientific">Coptis chinensis</name>
    <dbReference type="NCBI Taxonomy" id="261450"/>
    <lineage>
        <taxon>Eukaryota</taxon>
        <taxon>Viridiplantae</taxon>
        <taxon>Streptophyta</taxon>
        <taxon>Embryophyta</taxon>
        <taxon>Tracheophyta</taxon>
        <taxon>Spermatophyta</taxon>
        <taxon>Magnoliopsida</taxon>
        <taxon>Ranunculales</taxon>
        <taxon>Ranunculaceae</taxon>
        <taxon>Coptidoideae</taxon>
        <taxon>Coptis</taxon>
    </lineage>
</organism>
<sequence length="263" mass="30600">MIELFESAVILKYQQPDKDLDALVSVVNDADVINMMEEYDKLGGNDGFTRFQLLDLIHRGRYNPLFRYNISAVDCKWLSLELSSSNDWSRSKSSLLIEALWSMALRVGGGMVARGSTWGAWENPVGLWKNAVEYSILENVAAMKIQHAFRNYQTRIKIRAAARIQSKFRLENVAAMKIQHAFCNYQTRIKIRAAARIQSKFRLENVAAMKIQHAFRNYQTRIKIRAAARIQSKFRTWKLRKDFLNMRFVKHSDNFVKHSVIYL</sequence>
<protein>
    <recommendedName>
        <fullName evidence="1">PB1 domain-containing protein</fullName>
    </recommendedName>
</protein>
<evidence type="ECO:0000259" key="1">
    <source>
        <dbReference type="Pfam" id="PF00564"/>
    </source>
</evidence>
<dbReference type="InterPro" id="IPR000270">
    <property type="entry name" value="PB1_dom"/>
</dbReference>
<dbReference type="InterPro" id="IPR053198">
    <property type="entry name" value="Gynoecium_Dev_Regulator"/>
</dbReference>
<gene>
    <name evidence="2" type="ORF">IFM89_035406</name>
</gene>
<proteinExistence type="predicted"/>
<dbReference type="Pfam" id="PF00612">
    <property type="entry name" value="IQ"/>
    <property type="match status" value="1"/>
</dbReference>
<evidence type="ECO:0000313" key="3">
    <source>
        <dbReference type="Proteomes" id="UP000631114"/>
    </source>
</evidence>
<comment type="caution">
    <text evidence="2">The sequence shown here is derived from an EMBL/GenBank/DDBJ whole genome shotgun (WGS) entry which is preliminary data.</text>
</comment>
<dbReference type="AlphaFoldDB" id="A0A835HIU7"/>
<dbReference type="PROSITE" id="PS50096">
    <property type="entry name" value="IQ"/>
    <property type="match status" value="3"/>
</dbReference>
<dbReference type="PANTHER" id="PTHR31066">
    <property type="entry name" value="OS05G0427100 PROTEIN-RELATED"/>
    <property type="match status" value="1"/>
</dbReference>
<dbReference type="InterPro" id="IPR000048">
    <property type="entry name" value="IQ_motif_EF-hand-BS"/>
</dbReference>
<keyword evidence="3" id="KW-1185">Reference proteome</keyword>
<dbReference type="Pfam" id="PF00564">
    <property type="entry name" value="PB1"/>
    <property type="match status" value="1"/>
</dbReference>
<dbReference type="PANTHER" id="PTHR31066:SF85">
    <property type="entry name" value="OS02G0809100 PROTEIN"/>
    <property type="match status" value="1"/>
</dbReference>
<feature type="domain" description="PB1" evidence="1">
    <location>
        <begin position="7"/>
        <end position="44"/>
    </location>
</feature>
<reference evidence="2 3" key="1">
    <citation type="submission" date="2020-10" db="EMBL/GenBank/DDBJ databases">
        <title>The Coptis chinensis genome and diversification of protoberbering-type alkaloids.</title>
        <authorList>
            <person name="Wang B."/>
            <person name="Shu S."/>
            <person name="Song C."/>
            <person name="Liu Y."/>
        </authorList>
    </citation>
    <scope>NUCLEOTIDE SEQUENCE [LARGE SCALE GENOMIC DNA]</scope>
    <source>
        <strain evidence="2">HL-2020</strain>
        <tissue evidence="2">Leaf</tissue>
    </source>
</reference>
<dbReference type="SUPFAM" id="SSF54277">
    <property type="entry name" value="CAD &amp; PB1 domains"/>
    <property type="match status" value="1"/>
</dbReference>
<accession>A0A835HIU7</accession>
<name>A0A835HIU7_9MAGN</name>
<dbReference type="Proteomes" id="UP000631114">
    <property type="component" value="Unassembled WGS sequence"/>
</dbReference>
<dbReference type="EMBL" id="JADFTS010000007">
    <property type="protein sequence ID" value="KAF9599127.1"/>
    <property type="molecule type" value="Genomic_DNA"/>
</dbReference>
<evidence type="ECO:0000313" key="2">
    <source>
        <dbReference type="EMBL" id="KAF9599127.1"/>
    </source>
</evidence>
<dbReference type="OrthoDB" id="1427840at2759"/>